<protein>
    <submittedName>
        <fullName evidence="1">Uncharacterized protein</fullName>
    </submittedName>
</protein>
<reference evidence="1" key="1">
    <citation type="submission" date="2014-11" db="EMBL/GenBank/DDBJ databases">
        <authorList>
            <person name="Amaro Gonzalez C."/>
        </authorList>
    </citation>
    <scope>NUCLEOTIDE SEQUENCE</scope>
</reference>
<accession>A0A0E9WH27</accession>
<sequence length="53" mass="6063">MYSFCVCVCVLQKFVSSRKSLVALSQRFVVLSETFTEASINREFHVPLYTKGL</sequence>
<proteinExistence type="predicted"/>
<evidence type="ECO:0000313" key="1">
    <source>
        <dbReference type="EMBL" id="JAH88870.1"/>
    </source>
</evidence>
<reference evidence="1" key="2">
    <citation type="journal article" date="2015" name="Fish Shellfish Immunol.">
        <title>Early steps in the European eel (Anguilla anguilla)-Vibrio vulnificus interaction in the gills: Role of the RtxA13 toxin.</title>
        <authorList>
            <person name="Callol A."/>
            <person name="Pajuelo D."/>
            <person name="Ebbesson L."/>
            <person name="Teles M."/>
            <person name="MacKenzie S."/>
            <person name="Amaro C."/>
        </authorList>
    </citation>
    <scope>NUCLEOTIDE SEQUENCE</scope>
</reference>
<organism evidence="1">
    <name type="scientific">Anguilla anguilla</name>
    <name type="common">European freshwater eel</name>
    <name type="synonym">Muraena anguilla</name>
    <dbReference type="NCBI Taxonomy" id="7936"/>
    <lineage>
        <taxon>Eukaryota</taxon>
        <taxon>Metazoa</taxon>
        <taxon>Chordata</taxon>
        <taxon>Craniata</taxon>
        <taxon>Vertebrata</taxon>
        <taxon>Euteleostomi</taxon>
        <taxon>Actinopterygii</taxon>
        <taxon>Neopterygii</taxon>
        <taxon>Teleostei</taxon>
        <taxon>Anguilliformes</taxon>
        <taxon>Anguillidae</taxon>
        <taxon>Anguilla</taxon>
    </lineage>
</organism>
<dbReference type="AlphaFoldDB" id="A0A0E9WH27"/>
<dbReference type="EMBL" id="GBXM01019707">
    <property type="protein sequence ID" value="JAH88870.1"/>
    <property type="molecule type" value="Transcribed_RNA"/>
</dbReference>
<name>A0A0E9WH27_ANGAN</name>